<dbReference type="Proteomes" id="UP000031532">
    <property type="component" value="Unassembled WGS sequence"/>
</dbReference>
<keyword evidence="7" id="KW-1185">Reference proteome</keyword>
<evidence type="ECO:0000256" key="2">
    <source>
        <dbReference type="ARBA" id="ARBA00022692"/>
    </source>
</evidence>
<keyword evidence="4 5" id="KW-0472">Membrane</keyword>
<dbReference type="GO" id="GO:0016765">
    <property type="term" value="F:transferase activity, transferring alkyl or aryl (other than methyl) groups"/>
    <property type="evidence" value="ECO:0007669"/>
    <property type="project" value="InterPro"/>
</dbReference>
<dbReference type="PANTHER" id="PTHR42723:SF1">
    <property type="entry name" value="CHLOROPHYLL SYNTHASE, CHLOROPLASTIC"/>
    <property type="match status" value="1"/>
</dbReference>
<dbReference type="EMBL" id="JTJC03000004">
    <property type="protein sequence ID" value="NHC36119.1"/>
    <property type="molecule type" value="Genomic_DNA"/>
</dbReference>
<comment type="caution">
    <text evidence="6">The sequence shown here is derived from an EMBL/GenBank/DDBJ whole genome shotgun (WGS) entry which is preliminary data.</text>
</comment>
<organism evidence="6 7">
    <name type="scientific">Scytonema millei VB511283</name>
    <dbReference type="NCBI Taxonomy" id="1245923"/>
    <lineage>
        <taxon>Bacteria</taxon>
        <taxon>Bacillati</taxon>
        <taxon>Cyanobacteriota</taxon>
        <taxon>Cyanophyceae</taxon>
        <taxon>Nostocales</taxon>
        <taxon>Scytonemataceae</taxon>
        <taxon>Scytonema</taxon>
    </lineage>
</organism>
<name>A0A9X5I5V3_9CYAN</name>
<dbReference type="PANTHER" id="PTHR42723">
    <property type="entry name" value="CHLOROPHYLL SYNTHASE"/>
    <property type="match status" value="1"/>
</dbReference>
<dbReference type="CDD" id="cd13961">
    <property type="entry name" value="PT_UbiA_DGGGPS"/>
    <property type="match status" value="1"/>
</dbReference>
<accession>A0A9X5I5V3</accession>
<feature type="transmembrane region" description="Helical" evidence="5">
    <location>
        <begin position="51"/>
        <end position="72"/>
    </location>
</feature>
<dbReference type="AlphaFoldDB" id="A0A9X5I5V3"/>
<dbReference type="InterPro" id="IPR044878">
    <property type="entry name" value="UbiA_sf"/>
</dbReference>
<evidence type="ECO:0000256" key="3">
    <source>
        <dbReference type="ARBA" id="ARBA00022989"/>
    </source>
</evidence>
<feature type="transmembrane region" description="Helical" evidence="5">
    <location>
        <begin position="239"/>
        <end position="259"/>
    </location>
</feature>
<feature type="transmembrane region" description="Helical" evidence="5">
    <location>
        <begin position="22"/>
        <end position="42"/>
    </location>
</feature>
<evidence type="ECO:0000313" key="7">
    <source>
        <dbReference type="Proteomes" id="UP000031532"/>
    </source>
</evidence>
<feature type="transmembrane region" description="Helical" evidence="5">
    <location>
        <begin position="96"/>
        <end position="129"/>
    </location>
</feature>
<reference evidence="6 7" key="1">
    <citation type="journal article" date="2015" name="Genome Announc.">
        <title>Draft Genome Sequence of the Terrestrial Cyanobacterium Scytonema millei VB511283, Isolated from Eastern India.</title>
        <authorList>
            <person name="Sen D."/>
            <person name="Chandrababunaidu M.M."/>
            <person name="Singh D."/>
            <person name="Sanghi N."/>
            <person name="Ghorai A."/>
            <person name="Mishra G.P."/>
            <person name="Madduluri M."/>
            <person name="Adhikary S.P."/>
            <person name="Tripathy S."/>
        </authorList>
    </citation>
    <scope>NUCLEOTIDE SEQUENCE [LARGE SCALE GENOMIC DNA]</scope>
    <source>
        <strain evidence="6 7">VB511283</strain>
    </source>
</reference>
<dbReference type="Pfam" id="PF01040">
    <property type="entry name" value="UbiA"/>
    <property type="match status" value="1"/>
</dbReference>
<dbReference type="GO" id="GO:0016020">
    <property type="term" value="C:membrane"/>
    <property type="evidence" value="ECO:0007669"/>
    <property type="project" value="UniProtKB-SubCell"/>
</dbReference>
<protein>
    <submittedName>
        <fullName evidence="6">UbiA family prenyltransferase</fullName>
    </submittedName>
</protein>
<evidence type="ECO:0000256" key="4">
    <source>
        <dbReference type="ARBA" id="ARBA00023136"/>
    </source>
</evidence>
<dbReference type="Gene3D" id="1.20.120.1780">
    <property type="entry name" value="UbiA prenyltransferase"/>
    <property type="match status" value="1"/>
</dbReference>
<sequence length="290" mass="31343">MASISSFPNIGTISSIRAFVELFRLSSGILAALAGCATIYALDATVARPQYLLTAIVLICMTSAACAINDYWDLAKDRINHPDRPLPSGRLSMQQAWWAAAILFGCAAIAAIPLGFSPFVLVAVSTVLLWNYSHLVAYNGIFGNIIVAATIAALIFLGSLVTHRPLAMLYPMGFLFCYALAKEIVWDVHDAEGDRIQGIVTVTNRWGDRVAFAIAWGLLGVLMGSIPVALRLLSMVHPLLFATFSAIALLSLGMALAHYQQQRSESAYQQFNFWERLGTAFGVIALLGTA</sequence>
<dbReference type="RefSeq" id="WP_039717177.1">
    <property type="nucleotide sequence ID" value="NZ_JTJC03000004.1"/>
</dbReference>
<comment type="subcellular location">
    <subcellularLocation>
        <location evidence="1">Membrane</location>
        <topology evidence="1">Multi-pass membrane protein</topology>
    </subcellularLocation>
</comment>
<gene>
    <name evidence="6" type="primary">ubiA</name>
    <name evidence="6" type="ORF">QH73_0015950</name>
</gene>
<dbReference type="Gene3D" id="1.10.357.140">
    <property type="entry name" value="UbiA prenyltransferase"/>
    <property type="match status" value="1"/>
</dbReference>
<dbReference type="InterPro" id="IPR050475">
    <property type="entry name" value="Prenyltransferase_related"/>
</dbReference>
<proteinExistence type="predicted"/>
<dbReference type="InterPro" id="IPR000537">
    <property type="entry name" value="UbiA_prenyltransferase"/>
</dbReference>
<feature type="transmembrane region" description="Helical" evidence="5">
    <location>
        <begin position="141"/>
        <end position="161"/>
    </location>
</feature>
<keyword evidence="3 5" id="KW-1133">Transmembrane helix</keyword>
<evidence type="ECO:0000256" key="1">
    <source>
        <dbReference type="ARBA" id="ARBA00004141"/>
    </source>
</evidence>
<feature type="transmembrane region" description="Helical" evidence="5">
    <location>
        <begin position="210"/>
        <end position="233"/>
    </location>
</feature>
<keyword evidence="2 5" id="KW-0812">Transmembrane</keyword>
<evidence type="ECO:0000313" key="6">
    <source>
        <dbReference type="EMBL" id="NHC36119.1"/>
    </source>
</evidence>
<evidence type="ECO:0000256" key="5">
    <source>
        <dbReference type="SAM" id="Phobius"/>
    </source>
</evidence>
<dbReference type="OrthoDB" id="9811562at2"/>